<evidence type="ECO:0000259" key="2">
    <source>
        <dbReference type="Pfam" id="PF00589"/>
    </source>
</evidence>
<keyword evidence="4" id="KW-1185">Reference proteome</keyword>
<keyword evidence="1" id="KW-0233">DNA recombination</keyword>
<dbReference type="GO" id="GO:0003677">
    <property type="term" value="F:DNA binding"/>
    <property type="evidence" value="ECO:0007669"/>
    <property type="project" value="InterPro"/>
</dbReference>
<dbReference type="Pfam" id="PF00589">
    <property type="entry name" value="Phage_integrase"/>
    <property type="match status" value="1"/>
</dbReference>
<proteinExistence type="predicted"/>
<dbReference type="GO" id="GO:0015074">
    <property type="term" value="P:DNA integration"/>
    <property type="evidence" value="ECO:0007669"/>
    <property type="project" value="InterPro"/>
</dbReference>
<evidence type="ECO:0000313" key="3">
    <source>
        <dbReference type="EMBL" id="SPQ02024.1"/>
    </source>
</evidence>
<name>A0A2U3QKT6_9BACT</name>
<organism evidence="3 4">
    <name type="scientific">Candidatus Sulfobium mesophilum</name>
    <dbReference type="NCBI Taxonomy" id="2016548"/>
    <lineage>
        <taxon>Bacteria</taxon>
        <taxon>Pseudomonadati</taxon>
        <taxon>Nitrospirota</taxon>
        <taxon>Nitrospiria</taxon>
        <taxon>Nitrospirales</taxon>
        <taxon>Nitrospiraceae</taxon>
        <taxon>Candidatus Sulfobium</taxon>
    </lineage>
</organism>
<accession>A0A2U3QKT6</accession>
<dbReference type="InterPro" id="IPR013762">
    <property type="entry name" value="Integrase-like_cat_sf"/>
</dbReference>
<dbReference type="AlphaFoldDB" id="A0A2U3QKT6"/>
<feature type="domain" description="Tyr recombinase" evidence="2">
    <location>
        <begin position="2"/>
        <end position="29"/>
    </location>
</feature>
<sequence length="66" mass="7315">MQKGVDLYKVSKLLGHADLSTTQRYAHHYPGSLRDGVRALDELNSDTVVGEIEKTAQFLHTEICTG</sequence>
<reference evidence="4" key="1">
    <citation type="submission" date="2018-03" db="EMBL/GenBank/DDBJ databases">
        <authorList>
            <person name="Zecchin S."/>
        </authorList>
    </citation>
    <scope>NUCLEOTIDE SEQUENCE [LARGE SCALE GENOMIC DNA]</scope>
</reference>
<evidence type="ECO:0000256" key="1">
    <source>
        <dbReference type="ARBA" id="ARBA00023172"/>
    </source>
</evidence>
<dbReference type="InterPro" id="IPR002104">
    <property type="entry name" value="Integrase_catalytic"/>
</dbReference>
<dbReference type="Gene3D" id="1.10.443.10">
    <property type="entry name" value="Intergrase catalytic core"/>
    <property type="match status" value="1"/>
</dbReference>
<evidence type="ECO:0000313" key="4">
    <source>
        <dbReference type="Proteomes" id="UP000245125"/>
    </source>
</evidence>
<dbReference type="Proteomes" id="UP000245125">
    <property type="component" value="Unassembled WGS sequence"/>
</dbReference>
<protein>
    <recommendedName>
        <fullName evidence="2">Tyr recombinase domain-containing protein</fullName>
    </recommendedName>
</protein>
<dbReference type="SUPFAM" id="SSF56349">
    <property type="entry name" value="DNA breaking-rejoining enzymes"/>
    <property type="match status" value="1"/>
</dbReference>
<dbReference type="InterPro" id="IPR011010">
    <property type="entry name" value="DNA_brk_join_enz"/>
</dbReference>
<gene>
    <name evidence="3" type="ORF">NBG4_860009</name>
</gene>
<dbReference type="EMBL" id="OUUY01000137">
    <property type="protein sequence ID" value="SPQ02024.1"/>
    <property type="molecule type" value="Genomic_DNA"/>
</dbReference>
<dbReference type="GO" id="GO:0006310">
    <property type="term" value="P:DNA recombination"/>
    <property type="evidence" value="ECO:0007669"/>
    <property type="project" value="UniProtKB-KW"/>
</dbReference>